<sequence>MHSVRPASGPCLLTPGLPRIQRSLRRKKQDSIISGGPDVQVTQLLMLLGCAYPGARKIRAMAIRYSLTMYSTYDVRRGKGQPIRQARDMATVNITAIRLVQDTRAVVTLAGGARQHASTPTTTQHTNGEGINSIPVAMCPADARRLSPPQIPFCSIAPPIVPHVRGSRTRRFCWSHRHRSAGNDSIVDRCILICLLFATPTFHFQQRDSRWSTPFQQRRD</sequence>
<evidence type="ECO:0000256" key="1">
    <source>
        <dbReference type="SAM" id="MobiDB-lite"/>
    </source>
</evidence>
<reference evidence="2" key="2">
    <citation type="submission" date="2023-05" db="EMBL/GenBank/DDBJ databases">
        <authorList>
            <consortium name="Lawrence Berkeley National Laboratory"/>
            <person name="Steindorff A."/>
            <person name="Hensen N."/>
            <person name="Bonometti L."/>
            <person name="Westerberg I."/>
            <person name="Brannstrom I.O."/>
            <person name="Guillou S."/>
            <person name="Cros-Aarteil S."/>
            <person name="Calhoun S."/>
            <person name="Haridas S."/>
            <person name="Kuo A."/>
            <person name="Mondo S."/>
            <person name="Pangilinan J."/>
            <person name="Riley R."/>
            <person name="Labutti K."/>
            <person name="Andreopoulos B."/>
            <person name="Lipzen A."/>
            <person name="Chen C."/>
            <person name="Yanf M."/>
            <person name="Daum C."/>
            <person name="Ng V."/>
            <person name="Clum A."/>
            <person name="Ohm R."/>
            <person name="Martin F."/>
            <person name="Silar P."/>
            <person name="Natvig D."/>
            <person name="Lalanne C."/>
            <person name="Gautier V."/>
            <person name="Ament-Velasquez S.L."/>
            <person name="Kruys A."/>
            <person name="Hutchinson M.I."/>
            <person name="Powell A.J."/>
            <person name="Barry K."/>
            <person name="Miller A.N."/>
            <person name="Grigoriev I.V."/>
            <person name="Debuchy R."/>
            <person name="Gladieux P."/>
            <person name="Thoren M.H."/>
            <person name="Johannesson H."/>
        </authorList>
    </citation>
    <scope>NUCLEOTIDE SEQUENCE</scope>
    <source>
        <strain evidence="2">CBS 123565</strain>
    </source>
</reference>
<name>A0AAN6ZGW1_9PEZI</name>
<protein>
    <submittedName>
        <fullName evidence="2">Uncharacterized protein</fullName>
    </submittedName>
</protein>
<organism evidence="2 3">
    <name type="scientific">Trichocladium antarcticum</name>
    <dbReference type="NCBI Taxonomy" id="1450529"/>
    <lineage>
        <taxon>Eukaryota</taxon>
        <taxon>Fungi</taxon>
        <taxon>Dikarya</taxon>
        <taxon>Ascomycota</taxon>
        <taxon>Pezizomycotina</taxon>
        <taxon>Sordariomycetes</taxon>
        <taxon>Sordariomycetidae</taxon>
        <taxon>Sordariales</taxon>
        <taxon>Chaetomiaceae</taxon>
        <taxon>Trichocladium</taxon>
    </lineage>
</organism>
<feature type="region of interest" description="Disordered" evidence="1">
    <location>
        <begin position="112"/>
        <end position="131"/>
    </location>
</feature>
<keyword evidence="3" id="KW-1185">Reference proteome</keyword>
<accession>A0AAN6ZGW1</accession>
<proteinExistence type="predicted"/>
<reference evidence="2" key="1">
    <citation type="journal article" date="2023" name="Mol. Phylogenet. Evol.">
        <title>Genome-scale phylogeny and comparative genomics of the fungal order Sordariales.</title>
        <authorList>
            <person name="Hensen N."/>
            <person name="Bonometti L."/>
            <person name="Westerberg I."/>
            <person name="Brannstrom I.O."/>
            <person name="Guillou S."/>
            <person name="Cros-Aarteil S."/>
            <person name="Calhoun S."/>
            <person name="Haridas S."/>
            <person name="Kuo A."/>
            <person name="Mondo S."/>
            <person name="Pangilinan J."/>
            <person name="Riley R."/>
            <person name="LaButti K."/>
            <person name="Andreopoulos B."/>
            <person name="Lipzen A."/>
            <person name="Chen C."/>
            <person name="Yan M."/>
            <person name="Daum C."/>
            <person name="Ng V."/>
            <person name="Clum A."/>
            <person name="Steindorff A."/>
            <person name="Ohm R.A."/>
            <person name="Martin F."/>
            <person name="Silar P."/>
            <person name="Natvig D.O."/>
            <person name="Lalanne C."/>
            <person name="Gautier V."/>
            <person name="Ament-Velasquez S.L."/>
            <person name="Kruys A."/>
            <person name="Hutchinson M.I."/>
            <person name="Powell A.J."/>
            <person name="Barry K."/>
            <person name="Miller A.N."/>
            <person name="Grigoriev I.V."/>
            <person name="Debuchy R."/>
            <person name="Gladieux P."/>
            <person name="Hiltunen Thoren M."/>
            <person name="Johannesson H."/>
        </authorList>
    </citation>
    <scope>NUCLEOTIDE SEQUENCE</scope>
    <source>
        <strain evidence="2">CBS 123565</strain>
    </source>
</reference>
<gene>
    <name evidence="2" type="ORF">BT67DRAFT_127048</name>
</gene>
<dbReference type="Proteomes" id="UP001304895">
    <property type="component" value="Unassembled WGS sequence"/>
</dbReference>
<feature type="compositionally biased region" description="Polar residues" evidence="1">
    <location>
        <begin position="116"/>
        <end position="130"/>
    </location>
</feature>
<evidence type="ECO:0000313" key="2">
    <source>
        <dbReference type="EMBL" id="KAK4137962.1"/>
    </source>
</evidence>
<evidence type="ECO:0000313" key="3">
    <source>
        <dbReference type="Proteomes" id="UP001304895"/>
    </source>
</evidence>
<comment type="caution">
    <text evidence="2">The sequence shown here is derived from an EMBL/GenBank/DDBJ whole genome shotgun (WGS) entry which is preliminary data.</text>
</comment>
<dbReference type="EMBL" id="MU853402">
    <property type="protein sequence ID" value="KAK4137962.1"/>
    <property type="molecule type" value="Genomic_DNA"/>
</dbReference>
<dbReference type="AlphaFoldDB" id="A0AAN6ZGW1"/>